<dbReference type="AlphaFoldDB" id="A0A3P6HCK7"/>
<dbReference type="Proteomes" id="UP000267029">
    <property type="component" value="Unassembled WGS sequence"/>
</dbReference>
<organism evidence="2 3">
    <name type="scientific">Mesocestoides corti</name>
    <name type="common">Flatworm</name>
    <dbReference type="NCBI Taxonomy" id="53468"/>
    <lineage>
        <taxon>Eukaryota</taxon>
        <taxon>Metazoa</taxon>
        <taxon>Spiralia</taxon>
        <taxon>Lophotrochozoa</taxon>
        <taxon>Platyhelminthes</taxon>
        <taxon>Cestoda</taxon>
        <taxon>Eucestoda</taxon>
        <taxon>Cyclophyllidea</taxon>
        <taxon>Mesocestoididae</taxon>
        <taxon>Mesocestoides</taxon>
    </lineage>
</organism>
<dbReference type="EMBL" id="UXSR01001774">
    <property type="protein sequence ID" value="VDD78510.1"/>
    <property type="molecule type" value="Genomic_DNA"/>
</dbReference>
<proteinExistence type="predicted"/>
<evidence type="ECO:0000313" key="2">
    <source>
        <dbReference type="EMBL" id="VDD78510.1"/>
    </source>
</evidence>
<gene>
    <name evidence="2" type="ORF">MCOS_LOCUS4513</name>
</gene>
<keyword evidence="3" id="KW-1185">Reference proteome</keyword>
<sequence>MDVEDMVRMKVPDWKCVFTQIQFYYRKLNSPAGPHPHAPPAADSAQLGDGPSA</sequence>
<dbReference type="STRING" id="53468.A0A3P6HCK7"/>
<feature type="region of interest" description="Disordered" evidence="1">
    <location>
        <begin position="32"/>
        <end position="53"/>
    </location>
</feature>
<reference evidence="2 3" key="1">
    <citation type="submission" date="2018-10" db="EMBL/GenBank/DDBJ databases">
        <authorList>
            <consortium name="Pathogen Informatics"/>
        </authorList>
    </citation>
    <scope>NUCLEOTIDE SEQUENCE [LARGE SCALE GENOMIC DNA]</scope>
</reference>
<evidence type="ECO:0000313" key="3">
    <source>
        <dbReference type="Proteomes" id="UP000267029"/>
    </source>
</evidence>
<accession>A0A3P6HCK7</accession>
<evidence type="ECO:0000256" key="1">
    <source>
        <dbReference type="SAM" id="MobiDB-lite"/>
    </source>
</evidence>
<name>A0A3P6HCK7_MESCO</name>
<protein>
    <submittedName>
        <fullName evidence="2">Uncharacterized protein</fullName>
    </submittedName>
</protein>